<dbReference type="PANTHER" id="PTHR42673">
    <property type="entry name" value="MALEYLACETOACETATE ISOMERASE"/>
    <property type="match status" value="1"/>
</dbReference>
<dbReference type="Proteomes" id="UP000185999">
    <property type="component" value="Unassembled WGS sequence"/>
</dbReference>
<dbReference type="GO" id="GO:0006749">
    <property type="term" value="P:glutathione metabolic process"/>
    <property type="evidence" value="ECO:0007669"/>
    <property type="project" value="TreeGrafter"/>
</dbReference>
<dbReference type="EMBL" id="FTOE01000007">
    <property type="protein sequence ID" value="SIS91073.1"/>
    <property type="molecule type" value="Genomic_DNA"/>
</dbReference>
<dbReference type="SUPFAM" id="SSF47616">
    <property type="entry name" value="GST C-terminal domain-like"/>
    <property type="match status" value="1"/>
</dbReference>
<feature type="domain" description="GST N-terminal" evidence="1">
    <location>
        <begin position="1"/>
        <end position="81"/>
    </location>
</feature>
<dbReference type="SUPFAM" id="SSF52833">
    <property type="entry name" value="Thioredoxin-like"/>
    <property type="match status" value="1"/>
</dbReference>
<dbReference type="InterPro" id="IPR004045">
    <property type="entry name" value="Glutathione_S-Trfase_N"/>
</dbReference>
<dbReference type="Pfam" id="PF13410">
    <property type="entry name" value="GST_C_2"/>
    <property type="match status" value="1"/>
</dbReference>
<dbReference type="PANTHER" id="PTHR42673:SF4">
    <property type="entry name" value="MALEYLACETOACETATE ISOMERASE"/>
    <property type="match status" value="1"/>
</dbReference>
<dbReference type="CDD" id="cd03194">
    <property type="entry name" value="GST_C_3"/>
    <property type="match status" value="1"/>
</dbReference>
<dbReference type="OrthoDB" id="9799538at2"/>
<dbReference type="Pfam" id="PF13409">
    <property type="entry name" value="GST_N_2"/>
    <property type="match status" value="1"/>
</dbReference>
<dbReference type="InterPro" id="IPR036249">
    <property type="entry name" value="Thioredoxin-like_sf"/>
</dbReference>
<dbReference type="InterPro" id="IPR040079">
    <property type="entry name" value="Glutathione_S-Trfase"/>
</dbReference>
<gene>
    <name evidence="2" type="ORF">SAMN05421760_107113</name>
</gene>
<dbReference type="Gene3D" id="3.40.30.10">
    <property type="entry name" value="Glutaredoxin"/>
    <property type="match status" value="1"/>
</dbReference>
<dbReference type="PROSITE" id="PS50404">
    <property type="entry name" value="GST_NTER"/>
    <property type="match status" value="1"/>
</dbReference>
<organism evidence="2 3">
    <name type="scientific">Neptunomonas antarctica</name>
    <dbReference type="NCBI Taxonomy" id="619304"/>
    <lineage>
        <taxon>Bacteria</taxon>
        <taxon>Pseudomonadati</taxon>
        <taxon>Pseudomonadota</taxon>
        <taxon>Gammaproteobacteria</taxon>
        <taxon>Oceanospirillales</taxon>
        <taxon>Oceanospirillaceae</taxon>
        <taxon>Neptunomonas</taxon>
    </lineage>
</organism>
<dbReference type="CDD" id="cd03043">
    <property type="entry name" value="GST_N_1"/>
    <property type="match status" value="1"/>
</dbReference>
<accession>A0A1N7MY84</accession>
<dbReference type="SFLD" id="SFLDS00019">
    <property type="entry name" value="Glutathione_Transferase_(cytos"/>
    <property type="match status" value="1"/>
</dbReference>
<dbReference type="GO" id="GO:0016034">
    <property type="term" value="F:maleylacetoacetate isomerase activity"/>
    <property type="evidence" value="ECO:0007669"/>
    <property type="project" value="TreeGrafter"/>
</dbReference>
<evidence type="ECO:0000313" key="3">
    <source>
        <dbReference type="Proteomes" id="UP000185999"/>
    </source>
</evidence>
<keyword evidence="3" id="KW-1185">Reference proteome</keyword>
<dbReference type="InterPro" id="IPR036282">
    <property type="entry name" value="Glutathione-S-Trfase_C_sf"/>
</dbReference>
<dbReference type="STRING" id="619304.SAMN05421760_107113"/>
<evidence type="ECO:0000259" key="1">
    <source>
        <dbReference type="PROSITE" id="PS50404"/>
    </source>
</evidence>
<dbReference type="Gene3D" id="1.20.1050.10">
    <property type="match status" value="1"/>
</dbReference>
<keyword evidence="2" id="KW-0808">Transferase</keyword>
<evidence type="ECO:0000313" key="2">
    <source>
        <dbReference type="EMBL" id="SIS91073.1"/>
    </source>
</evidence>
<dbReference type="GO" id="GO:0006559">
    <property type="term" value="P:L-phenylalanine catabolic process"/>
    <property type="evidence" value="ECO:0007669"/>
    <property type="project" value="TreeGrafter"/>
</dbReference>
<dbReference type="RefSeq" id="WP_054340790.1">
    <property type="nucleotide sequence ID" value="NZ_FTOE01000007.1"/>
</dbReference>
<proteinExistence type="predicted"/>
<dbReference type="AlphaFoldDB" id="A0A1N7MY84"/>
<name>A0A1N7MY84_9GAMM</name>
<dbReference type="GO" id="GO:0004364">
    <property type="term" value="F:glutathione transferase activity"/>
    <property type="evidence" value="ECO:0007669"/>
    <property type="project" value="TreeGrafter"/>
</dbReference>
<protein>
    <submittedName>
        <fullName evidence="2">Glutathione S-transferase</fullName>
    </submittedName>
</protein>
<reference evidence="3" key="1">
    <citation type="submission" date="2017-01" db="EMBL/GenBank/DDBJ databases">
        <authorList>
            <person name="Varghese N."/>
            <person name="Submissions S."/>
        </authorList>
    </citation>
    <scope>NUCLEOTIDE SEQUENCE [LARGE SCALE GENOMIC DNA]</scope>
    <source>
        <strain evidence="3">DSM 22306</strain>
    </source>
</reference>
<sequence>MELIIGNKNYSSWSLRGWLMLKAFDLPFTETRLALFEEGFYSTLATYSPAGKVPVLIDADVTVWDSLAICEYISEVHLANKGWPADAADRAVARAVSCEMHSGFFGLRHELPMNCRATRAVTLTEAALKDVQRIDAIWTELLKKNSAQGPWLFGEFSIADVMYAPVALRFNTYFSETKNSEISAQSRAYVETVLAHPAIQAWVAAAHLESETIEAEEVGEPL</sequence>